<dbReference type="Proteomes" id="UP000094056">
    <property type="component" value="Unassembled WGS sequence"/>
</dbReference>
<protein>
    <recommendedName>
        <fullName evidence="1">N-sulphoglucosamine sulphohydrolase C-terminal domain-containing protein</fullName>
    </recommendedName>
</protein>
<dbReference type="GO" id="GO:0004065">
    <property type="term" value="F:arylsulfatase activity"/>
    <property type="evidence" value="ECO:0007669"/>
    <property type="project" value="TreeGrafter"/>
</dbReference>
<dbReference type="Gene3D" id="3.40.720.10">
    <property type="entry name" value="Alkaline Phosphatase, subunit A"/>
    <property type="match status" value="1"/>
</dbReference>
<comment type="caution">
    <text evidence="2">The sequence shown here is derived from an EMBL/GenBank/DDBJ whole genome shotgun (WGS) entry which is preliminary data.</text>
</comment>
<dbReference type="InterPro" id="IPR017850">
    <property type="entry name" value="Alkaline_phosphatase_core_sf"/>
</dbReference>
<dbReference type="SUPFAM" id="SSF53649">
    <property type="entry name" value="Alkaline phosphatase-like"/>
    <property type="match status" value="1"/>
</dbReference>
<dbReference type="AlphaFoldDB" id="A0A1E3X9T9"/>
<proteinExistence type="predicted"/>
<dbReference type="GO" id="GO:0015024">
    <property type="term" value="F:glucuronate-2-sulfatase activity"/>
    <property type="evidence" value="ECO:0007669"/>
    <property type="project" value="TreeGrafter"/>
</dbReference>
<sequence length="158" mass="18235">MRGQLQPRKINSLVQGIDIAPTILDILGIEIPETFQGCSLKEIIAGRETQVHEILTLGVGVADETIAIRTKEWKLISWDDGSKNALYNLVKDPNEENNLIDLEIDWFNKLNKQLDNWLQTIPHYDLNSLLEKKKKISPRLERMLEKEGYLEKRVKSNE</sequence>
<gene>
    <name evidence="2" type="ORF">SCARUB_02472</name>
</gene>
<dbReference type="InterPro" id="IPR051849">
    <property type="entry name" value="GAG-degrading_sulfatase"/>
</dbReference>
<dbReference type="InterPro" id="IPR032506">
    <property type="entry name" value="SGSH_C"/>
</dbReference>
<dbReference type="PANTHER" id="PTHR46615">
    <property type="entry name" value="ARYLSULFATASE K"/>
    <property type="match status" value="1"/>
</dbReference>
<feature type="domain" description="N-sulphoglucosamine sulphohydrolase C-terminal" evidence="1">
    <location>
        <begin position="8"/>
        <end position="118"/>
    </location>
</feature>
<evidence type="ECO:0000259" key="1">
    <source>
        <dbReference type="Pfam" id="PF16347"/>
    </source>
</evidence>
<organism evidence="2 3">
    <name type="scientific">Candidatus Scalindua rubra</name>
    <dbReference type="NCBI Taxonomy" id="1872076"/>
    <lineage>
        <taxon>Bacteria</taxon>
        <taxon>Pseudomonadati</taxon>
        <taxon>Planctomycetota</taxon>
        <taxon>Candidatus Brocadiia</taxon>
        <taxon>Candidatus Brocadiales</taxon>
        <taxon>Candidatus Scalinduaceae</taxon>
        <taxon>Candidatus Scalindua</taxon>
    </lineage>
</organism>
<name>A0A1E3X9T9_9BACT</name>
<dbReference type="EMBL" id="MAYW01000064">
    <property type="protein sequence ID" value="ODS32405.1"/>
    <property type="molecule type" value="Genomic_DNA"/>
</dbReference>
<evidence type="ECO:0000313" key="3">
    <source>
        <dbReference type="Proteomes" id="UP000094056"/>
    </source>
</evidence>
<evidence type="ECO:0000313" key="2">
    <source>
        <dbReference type="EMBL" id="ODS32405.1"/>
    </source>
</evidence>
<dbReference type="Pfam" id="PF16347">
    <property type="entry name" value="SGSH_C"/>
    <property type="match status" value="1"/>
</dbReference>
<dbReference type="PATRIC" id="fig|1872076.5.peg.2917"/>
<dbReference type="PANTHER" id="PTHR46615:SF1">
    <property type="entry name" value="ARYLSULFATASE K"/>
    <property type="match status" value="1"/>
</dbReference>
<reference evidence="2 3" key="1">
    <citation type="submission" date="2016-07" db="EMBL/GenBank/DDBJ databases">
        <title>Draft genome of Scalindua rubra, obtained from a brine-seawater interface in the Red Sea, sheds light on salt adaptation in anammox bacteria.</title>
        <authorList>
            <person name="Speth D.R."/>
            <person name="Lagkouvardos I."/>
            <person name="Wang Y."/>
            <person name="Qian P.-Y."/>
            <person name="Dutilh B.E."/>
            <person name="Jetten M.S."/>
        </authorList>
    </citation>
    <scope>NUCLEOTIDE SEQUENCE [LARGE SCALE GENOMIC DNA]</scope>
    <source>
        <strain evidence="2">BSI-1</strain>
    </source>
</reference>
<accession>A0A1E3X9T9</accession>